<evidence type="ECO:0000256" key="1">
    <source>
        <dbReference type="SAM" id="MobiDB-lite"/>
    </source>
</evidence>
<evidence type="ECO:0000313" key="3">
    <source>
        <dbReference type="EMBL" id="EGB06306.1"/>
    </source>
</evidence>
<dbReference type="RefSeq" id="XP_009038886.1">
    <property type="nucleotide sequence ID" value="XM_009040638.1"/>
</dbReference>
<organism evidence="4">
    <name type="scientific">Aureococcus anophagefferens</name>
    <name type="common">Harmful bloom alga</name>
    <dbReference type="NCBI Taxonomy" id="44056"/>
    <lineage>
        <taxon>Eukaryota</taxon>
        <taxon>Sar</taxon>
        <taxon>Stramenopiles</taxon>
        <taxon>Ochrophyta</taxon>
        <taxon>Pelagophyceae</taxon>
        <taxon>Pelagomonadales</taxon>
        <taxon>Pelagomonadaceae</taxon>
        <taxon>Aureococcus</taxon>
    </lineage>
</organism>
<proteinExistence type="predicted"/>
<dbReference type="GeneID" id="20225458"/>
<reference evidence="3 4" key="1">
    <citation type="journal article" date="2011" name="Proc. Natl. Acad. Sci. U.S.A.">
        <title>Niche of harmful alga Aureococcus anophagefferens revealed through ecogenomics.</title>
        <authorList>
            <person name="Gobler C.J."/>
            <person name="Berry D.L."/>
            <person name="Dyhrman S.T."/>
            <person name="Wilhelm S.W."/>
            <person name="Salamov A."/>
            <person name="Lobanov A.V."/>
            <person name="Zhang Y."/>
            <person name="Collier J.L."/>
            <person name="Wurch L.L."/>
            <person name="Kustka A.B."/>
            <person name="Dill B.D."/>
            <person name="Shah M."/>
            <person name="VerBerkmoes N.C."/>
            <person name="Kuo A."/>
            <person name="Terry A."/>
            <person name="Pangilinan J."/>
            <person name="Lindquist E.A."/>
            <person name="Lucas S."/>
            <person name="Paulsen I.T."/>
            <person name="Hattenrath-Lehmann T.K."/>
            <person name="Talmage S.C."/>
            <person name="Walker E.A."/>
            <person name="Koch F."/>
            <person name="Burson A.M."/>
            <person name="Marcoval M.A."/>
            <person name="Tang Y.Z."/>
            <person name="Lecleir G.R."/>
            <person name="Coyne K.J."/>
            <person name="Berg G.M."/>
            <person name="Bertrand E.M."/>
            <person name="Saito M.A."/>
            <person name="Gladyshev V.N."/>
            <person name="Grigoriev I.V."/>
        </authorList>
    </citation>
    <scope>NUCLEOTIDE SEQUENCE [LARGE SCALE GENOMIC DNA]</scope>
    <source>
        <strain evidence="4">CCMP 1984</strain>
    </source>
</reference>
<dbReference type="KEGG" id="aaf:AURANDRAFT_65680"/>
<dbReference type="Proteomes" id="UP000002729">
    <property type="component" value="Unassembled WGS sequence"/>
</dbReference>
<name>F0YET1_AURAN</name>
<keyword evidence="2" id="KW-0812">Transmembrane</keyword>
<evidence type="ECO:0000313" key="4">
    <source>
        <dbReference type="Proteomes" id="UP000002729"/>
    </source>
</evidence>
<keyword evidence="2" id="KW-0472">Membrane</keyword>
<sequence>MAAQALEPWCIWPGGHGQSDGREPAPDASGLQTSPCLCFPIDPAHALLGGAHQCLGQPATFDLGYVGLEQARVLRAQRNRNRMLECQLAAEDTLDALHNLASQHFVRSLPLLMFQQQMGYGMYQNLPPAPGPAPAPAPAAAAPGPAPASRVTTSDEDYAAAVHAADDARALASEPEVAQKKAACERAEAKAGEDCTLRKLQAFLCDDYDDRQLSLAGGLTAVVLFVLFQIFLRIQR</sequence>
<gene>
    <name evidence="3" type="ORF">AURANDRAFT_65680</name>
</gene>
<keyword evidence="4" id="KW-1185">Reference proteome</keyword>
<accession>F0YET1</accession>
<protein>
    <submittedName>
        <fullName evidence="3">Uncharacterized protein</fullName>
    </submittedName>
</protein>
<feature type="transmembrane region" description="Helical" evidence="2">
    <location>
        <begin position="213"/>
        <end position="232"/>
    </location>
</feature>
<dbReference type="AlphaFoldDB" id="F0YET1"/>
<evidence type="ECO:0000256" key="2">
    <source>
        <dbReference type="SAM" id="Phobius"/>
    </source>
</evidence>
<dbReference type="InParanoid" id="F0YET1"/>
<keyword evidence="2" id="KW-1133">Transmembrane helix</keyword>
<feature type="region of interest" description="Disordered" evidence="1">
    <location>
        <begin position="130"/>
        <end position="153"/>
    </location>
</feature>
<dbReference type="EMBL" id="GL833135">
    <property type="protein sequence ID" value="EGB06306.1"/>
    <property type="molecule type" value="Genomic_DNA"/>
</dbReference>